<name>A0A2Z1TLC4_9STRA</name>
<feature type="transmembrane region" description="Helical" evidence="5">
    <location>
        <begin position="12"/>
        <end position="34"/>
    </location>
</feature>
<feature type="transmembrane region" description="Helical" evidence="5">
    <location>
        <begin position="255"/>
        <end position="275"/>
    </location>
</feature>
<evidence type="ECO:0000256" key="2">
    <source>
        <dbReference type="ARBA" id="ARBA00022692"/>
    </source>
</evidence>
<dbReference type="PANTHER" id="PTHR22773">
    <property type="entry name" value="NADH DEHYDROGENASE"/>
    <property type="match status" value="1"/>
</dbReference>
<feature type="transmembrane region" description="Helical" evidence="5">
    <location>
        <begin position="116"/>
        <end position="134"/>
    </location>
</feature>
<evidence type="ECO:0000256" key="4">
    <source>
        <dbReference type="ARBA" id="ARBA00023136"/>
    </source>
</evidence>
<feature type="transmembrane region" description="Helical" evidence="5">
    <location>
        <begin position="86"/>
        <end position="104"/>
    </location>
</feature>
<feature type="transmembrane region" description="Helical" evidence="5">
    <location>
        <begin position="46"/>
        <end position="66"/>
    </location>
</feature>
<comment type="subcellular location">
    <subcellularLocation>
        <location evidence="1">Membrane</location>
        <topology evidence="1">Multi-pass membrane protein</topology>
    </subcellularLocation>
</comment>
<feature type="transmembrane region" description="Helical" evidence="5">
    <location>
        <begin position="317"/>
        <end position="338"/>
    </location>
</feature>
<sequence>MISLLTHDFFSGFPLLFLALSACFFLSFFSFFFSKAVIINSQKKHFVIKHYAFNITLLIIAFTFIIELNTPIQNYSSFWGFLNFDFYSHSLSLIVLFLSFLSFLSSRSYIITKFSFTFEYFFLILFGIFSLIGLPACSDFLGIYLFLELQSLIFYTLACFNRSSAFSTEAGVKYFIMGAFSSGILLFGMSLIYGMCGSLNFEILKTLLFYFSEATFSFNYFVTYFGFFLIVCSFLFKLSAAPFHFWSPEVYEGSVAPVSLFFAVVPKIALFGSLVRISVGVFFEFSAFWTVLFAIVAFLSLLFGSFSALAQKKVKKFLAFSSVTHVGFIIAALSAHSFDGLVGLFFYLLVYSFLSLCFWSFVVLMHKEKNSSFLVDFKILAKQNPFIGGSLCILLFSIAGIPPLSGFGAKFFSFIAVVEQNEFLLAVVIVLFAVVSCFYYLRVIKWIFFDNSSNAVTIQSNYNLTFTFSRLEAYLISFSLFISSILFMLPDFCMLVAHRMALSLF</sequence>
<keyword evidence="4 5" id="KW-0472">Membrane</keyword>
<evidence type="ECO:0000256" key="3">
    <source>
        <dbReference type="ARBA" id="ARBA00022989"/>
    </source>
</evidence>
<geneLocation type="mitochondrion" evidence="7"/>
<dbReference type="NCBIfam" id="TIGR01770">
    <property type="entry name" value="NDH_I_N"/>
    <property type="match status" value="1"/>
</dbReference>
<evidence type="ECO:0000313" key="7">
    <source>
        <dbReference type="EMBL" id="ANO44475.1"/>
    </source>
</evidence>
<organism evidence="7">
    <name type="scientific">Schizochytrium sp. TIO1101</name>
    <dbReference type="NCBI Taxonomy" id="1868228"/>
    <lineage>
        <taxon>Eukaryota</taxon>
        <taxon>Sar</taxon>
        <taxon>Stramenopiles</taxon>
        <taxon>Bigyra</taxon>
        <taxon>Labyrinthulomycetes</taxon>
        <taxon>Thraustochytrida</taxon>
        <taxon>Thraustochytriidae</taxon>
        <taxon>Schizochytrium</taxon>
    </lineage>
</organism>
<feature type="transmembrane region" description="Helical" evidence="5">
    <location>
        <begin position="344"/>
        <end position="365"/>
    </location>
</feature>
<dbReference type="GO" id="GO:0008137">
    <property type="term" value="F:NADH dehydrogenase (ubiquinone) activity"/>
    <property type="evidence" value="ECO:0007669"/>
    <property type="project" value="InterPro"/>
</dbReference>
<evidence type="ECO:0000259" key="6">
    <source>
        <dbReference type="Pfam" id="PF00361"/>
    </source>
</evidence>
<accession>A0A2Z1TLC4</accession>
<dbReference type="GO" id="GO:0042773">
    <property type="term" value="P:ATP synthesis coupled electron transport"/>
    <property type="evidence" value="ECO:0007669"/>
    <property type="project" value="InterPro"/>
</dbReference>
<proteinExistence type="inferred from homology"/>
<feature type="transmembrane region" description="Helical" evidence="5">
    <location>
        <begin position="473"/>
        <end position="497"/>
    </location>
</feature>
<feature type="transmembrane region" description="Helical" evidence="5">
    <location>
        <begin position="423"/>
        <end position="441"/>
    </location>
</feature>
<keyword evidence="2 5" id="KW-0812">Transmembrane</keyword>
<dbReference type="InterPro" id="IPR001750">
    <property type="entry name" value="ND/Mrp_TM"/>
</dbReference>
<evidence type="ECO:0000256" key="5">
    <source>
        <dbReference type="SAM" id="Phobius"/>
    </source>
</evidence>
<evidence type="ECO:0000256" key="1">
    <source>
        <dbReference type="ARBA" id="ARBA00004141"/>
    </source>
</evidence>
<reference evidence="7" key="1">
    <citation type="submission" date="2015-11" db="EMBL/GenBank/DDBJ databases">
        <authorList>
            <person name="Zhang Y."/>
            <person name="Guo Z."/>
        </authorList>
    </citation>
    <scope>NUCLEOTIDE SEQUENCE</scope>
</reference>
<feature type="transmembrane region" description="Helical" evidence="5">
    <location>
        <begin position="172"/>
        <end position="201"/>
    </location>
</feature>
<gene>
    <name evidence="7" type="primary">nad2</name>
</gene>
<dbReference type="AlphaFoldDB" id="A0A2Z1TLC4"/>
<reference evidence="7" key="2">
    <citation type="journal article" date="2016" name="Mitochondrial DNA Part B Resour">
        <title>Complete mitochondrial genome of a DHA-rich protist Schizochytrium sp. TIO1101.</title>
        <authorList>
            <person name="Wang Z."/>
            <person name="Lou S."/>
            <person name="Hu F."/>
            <person name="Wu P."/>
            <person name="Yang L."/>
            <person name="Li H."/>
            <person name="He L."/>
            <person name="Lin X."/>
        </authorList>
    </citation>
    <scope>NUCLEOTIDE SEQUENCE</scope>
</reference>
<keyword evidence="3 5" id="KW-1133">Transmembrane helix</keyword>
<dbReference type="EMBL" id="KU183024">
    <property type="protein sequence ID" value="ANO44475.1"/>
    <property type="molecule type" value="Genomic_DNA"/>
</dbReference>
<dbReference type="Pfam" id="PF00361">
    <property type="entry name" value="Proton_antipo_M"/>
    <property type="match status" value="1"/>
</dbReference>
<dbReference type="GO" id="GO:0016020">
    <property type="term" value="C:membrane"/>
    <property type="evidence" value="ECO:0007669"/>
    <property type="project" value="UniProtKB-SubCell"/>
</dbReference>
<feature type="transmembrane region" description="Helical" evidence="5">
    <location>
        <begin position="386"/>
        <end position="403"/>
    </location>
</feature>
<dbReference type="HAMAP" id="MF_00445">
    <property type="entry name" value="NDH1_NuoN_1"/>
    <property type="match status" value="1"/>
</dbReference>
<keyword evidence="7" id="KW-0496">Mitochondrion</keyword>
<protein>
    <submittedName>
        <fullName evidence="7">NADH dehydrogenase subunit 2</fullName>
    </submittedName>
</protein>
<feature type="transmembrane region" description="Helical" evidence="5">
    <location>
        <begin position="287"/>
        <end position="310"/>
    </location>
</feature>
<feature type="transmembrane region" description="Helical" evidence="5">
    <location>
        <begin position="140"/>
        <end position="160"/>
    </location>
</feature>
<feature type="domain" description="NADH:quinone oxidoreductase/Mrp antiporter transmembrane" evidence="6">
    <location>
        <begin position="138"/>
        <end position="433"/>
    </location>
</feature>
<dbReference type="InterPro" id="IPR010096">
    <property type="entry name" value="NADH-Q_OxRdtase_suN/2"/>
</dbReference>
<feature type="transmembrane region" description="Helical" evidence="5">
    <location>
        <begin position="221"/>
        <end position="243"/>
    </location>
</feature>